<comment type="caution">
    <text evidence="1">The sequence shown here is derived from an EMBL/GenBank/DDBJ whole genome shotgun (WGS) entry which is preliminary data.</text>
</comment>
<protein>
    <submittedName>
        <fullName evidence="1">Uncharacterized protein</fullName>
    </submittedName>
</protein>
<reference evidence="1" key="1">
    <citation type="journal article" date="2015" name="Nature">
        <title>Complex archaea that bridge the gap between prokaryotes and eukaryotes.</title>
        <authorList>
            <person name="Spang A."/>
            <person name="Saw J.H."/>
            <person name="Jorgensen S.L."/>
            <person name="Zaremba-Niedzwiedzka K."/>
            <person name="Martijn J."/>
            <person name="Lind A.E."/>
            <person name="van Eijk R."/>
            <person name="Schleper C."/>
            <person name="Guy L."/>
            <person name="Ettema T.J."/>
        </authorList>
    </citation>
    <scope>NUCLEOTIDE SEQUENCE</scope>
</reference>
<name>A0A0F8XS74_9ZZZZ</name>
<evidence type="ECO:0000313" key="1">
    <source>
        <dbReference type="EMBL" id="KKK71917.1"/>
    </source>
</evidence>
<proteinExistence type="predicted"/>
<gene>
    <name evidence="1" type="ORF">LCGC14_2909130</name>
</gene>
<feature type="non-terminal residue" evidence="1">
    <location>
        <position position="1"/>
    </location>
</feature>
<sequence>EHGSWKDRRFTLRDMQFEQLRRFNRETFRQAYGFPKPLLGDVEDVNRANAEAAEIVFARWLQVPRLNRWRTLLNDDFLPAFGSMGSGFVFDYENPIPQLAADAELEEGGPLVRPGDDEPAEVRNQIGVILRELHARREVRRHRLCCSGVVHSLQLEIAQAPHRTRRPELASHLG</sequence>
<dbReference type="EMBL" id="LAZR01057517">
    <property type="protein sequence ID" value="KKK71917.1"/>
    <property type="molecule type" value="Genomic_DNA"/>
</dbReference>
<organism evidence="1">
    <name type="scientific">marine sediment metagenome</name>
    <dbReference type="NCBI Taxonomy" id="412755"/>
    <lineage>
        <taxon>unclassified sequences</taxon>
        <taxon>metagenomes</taxon>
        <taxon>ecological metagenomes</taxon>
    </lineage>
</organism>
<accession>A0A0F8XS74</accession>
<dbReference type="AlphaFoldDB" id="A0A0F8XS74"/>